<dbReference type="EMBL" id="PFSH01000014">
    <property type="protein sequence ID" value="PJC25333.1"/>
    <property type="molecule type" value="Genomic_DNA"/>
</dbReference>
<feature type="transmembrane region" description="Helical" evidence="1">
    <location>
        <begin position="21"/>
        <end position="38"/>
    </location>
</feature>
<dbReference type="Proteomes" id="UP000230228">
    <property type="component" value="Unassembled WGS sequence"/>
</dbReference>
<feature type="non-terminal residue" evidence="2">
    <location>
        <position position="101"/>
    </location>
</feature>
<proteinExistence type="predicted"/>
<sequence>MVSNQLKWGALEYEYIPKSNNWFWSVGIIAISVAFASVLLGNMLFAILVIIAATTIILYGAKKPKKVMFSFTARGLQIDSRLFPYENLRSFWIHYEPPAKK</sequence>
<organism evidence="2 3">
    <name type="scientific">Candidatus Tagabacteria bacterium CG_4_9_14_0_2_um_filter_41_11</name>
    <dbReference type="NCBI Taxonomy" id="1975019"/>
    <lineage>
        <taxon>Bacteria</taxon>
        <taxon>Candidatus Tagaibacteriota</taxon>
    </lineage>
</organism>
<feature type="transmembrane region" description="Helical" evidence="1">
    <location>
        <begin position="44"/>
        <end position="61"/>
    </location>
</feature>
<evidence type="ECO:0000256" key="1">
    <source>
        <dbReference type="SAM" id="Phobius"/>
    </source>
</evidence>
<accession>A0A2M8ERG9</accession>
<dbReference type="AlphaFoldDB" id="A0A2M8ERG9"/>
<comment type="caution">
    <text evidence="2">The sequence shown here is derived from an EMBL/GenBank/DDBJ whole genome shotgun (WGS) entry which is preliminary data.</text>
</comment>
<name>A0A2M8ERG9_9BACT</name>
<evidence type="ECO:0000313" key="2">
    <source>
        <dbReference type="EMBL" id="PJC25333.1"/>
    </source>
</evidence>
<keyword evidence="1" id="KW-1133">Transmembrane helix</keyword>
<keyword evidence="1" id="KW-0472">Membrane</keyword>
<keyword evidence="1" id="KW-0812">Transmembrane</keyword>
<reference evidence="3" key="1">
    <citation type="submission" date="2017-09" db="EMBL/GenBank/DDBJ databases">
        <title>Depth-based differentiation of microbial function through sediment-hosted aquifers and enrichment of novel symbionts in the deep terrestrial subsurface.</title>
        <authorList>
            <person name="Probst A.J."/>
            <person name="Ladd B."/>
            <person name="Jarett J.K."/>
            <person name="Geller-Mcgrath D.E."/>
            <person name="Sieber C.M.K."/>
            <person name="Emerson J.B."/>
            <person name="Anantharaman K."/>
            <person name="Thomas B.C."/>
            <person name="Malmstrom R."/>
            <person name="Stieglmeier M."/>
            <person name="Klingl A."/>
            <person name="Woyke T."/>
            <person name="Ryan C.M."/>
            <person name="Banfield J.F."/>
        </authorList>
    </citation>
    <scope>NUCLEOTIDE SEQUENCE [LARGE SCALE GENOMIC DNA]</scope>
</reference>
<protein>
    <submittedName>
        <fullName evidence="2">Uncharacterized protein</fullName>
    </submittedName>
</protein>
<evidence type="ECO:0000313" key="3">
    <source>
        <dbReference type="Proteomes" id="UP000230228"/>
    </source>
</evidence>
<gene>
    <name evidence="2" type="ORF">CO056_00780</name>
</gene>